<keyword evidence="3" id="KW-1185">Reference proteome</keyword>
<keyword evidence="1" id="KW-0812">Transmembrane</keyword>
<keyword evidence="1" id="KW-1133">Transmembrane helix</keyword>
<proteinExistence type="predicted"/>
<reference evidence="2 3" key="1">
    <citation type="submission" date="2018-05" db="EMBL/GenBank/DDBJ databases">
        <title>Draft genome sequence of Streptococcus panodentis CCUG 70867T.</title>
        <authorList>
            <person name="Salva-Serra F."/>
            <person name="Mendez V."/>
            <person name="Jaen-Luchoro D."/>
            <person name="Gonzales-Siles L."/>
            <person name="Karlsson R."/>
            <person name="Engstrom-Jakobsson H."/>
            <person name="Busquets A."/>
            <person name="Gomila M."/>
            <person name="Pineiro-Iglesias B."/>
            <person name="Bennasar-Figueras A."/>
            <person name="Seeger M."/>
            <person name="Moore E."/>
        </authorList>
    </citation>
    <scope>NUCLEOTIDE SEQUENCE [LARGE SCALE GENOMIC DNA]</scope>
    <source>
        <strain evidence="2 3">CCUG 70867</strain>
    </source>
</reference>
<dbReference type="Proteomes" id="UP001519349">
    <property type="component" value="Unassembled WGS sequence"/>
</dbReference>
<evidence type="ECO:0000313" key="2">
    <source>
        <dbReference type="EMBL" id="MBP2621889.1"/>
    </source>
</evidence>
<feature type="transmembrane region" description="Helical" evidence="1">
    <location>
        <begin position="48"/>
        <end position="64"/>
    </location>
</feature>
<evidence type="ECO:0000256" key="1">
    <source>
        <dbReference type="SAM" id="Phobius"/>
    </source>
</evidence>
<feature type="transmembrane region" description="Helical" evidence="1">
    <location>
        <begin position="6"/>
        <end position="23"/>
    </location>
</feature>
<accession>A0ABS5B1N7</accession>
<protein>
    <submittedName>
        <fullName evidence="2">Uncharacterized protein</fullName>
    </submittedName>
</protein>
<sequence>MPAFVFLFLVFCLAEAFIIWYAASRGKPQISGRQSFILFWTYIKRQKFYYFFILLISALLIWQSGGQDINGLFCMGLLELLLLSAYTLSSHGIGPAERKSLF</sequence>
<gene>
    <name evidence="2" type="ORF">DHL47_11295</name>
</gene>
<name>A0ABS5B1N7_9STRE</name>
<organism evidence="2 3">
    <name type="scientific">Streptococcus panodentis</name>
    <dbReference type="NCBI Taxonomy" id="1581472"/>
    <lineage>
        <taxon>Bacteria</taxon>
        <taxon>Bacillati</taxon>
        <taxon>Bacillota</taxon>
        <taxon>Bacilli</taxon>
        <taxon>Lactobacillales</taxon>
        <taxon>Streptococcaceae</taxon>
        <taxon>Streptococcus</taxon>
    </lineage>
</organism>
<evidence type="ECO:0000313" key="3">
    <source>
        <dbReference type="Proteomes" id="UP001519349"/>
    </source>
</evidence>
<comment type="caution">
    <text evidence="2">The sequence shown here is derived from an EMBL/GenBank/DDBJ whole genome shotgun (WGS) entry which is preliminary data.</text>
</comment>
<keyword evidence="1" id="KW-0472">Membrane</keyword>
<dbReference type="EMBL" id="QFAY01000026">
    <property type="protein sequence ID" value="MBP2621889.1"/>
    <property type="molecule type" value="Genomic_DNA"/>
</dbReference>